<dbReference type="EMBL" id="BAAALM010000015">
    <property type="protein sequence ID" value="GAA1212489.1"/>
    <property type="molecule type" value="Genomic_DNA"/>
</dbReference>
<feature type="region of interest" description="Disordered" evidence="1">
    <location>
        <begin position="1"/>
        <end position="24"/>
    </location>
</feature>
<evidence type="ECO:0000313" key="2">
    <source>
        <dbReference type="EMBL" id="GAA1212489.1"/>
    </source>
</evidence>
<proteinExistence type="predicted"/>
<gene>
    <name evidence="2" type="ORF">GCM10009675_37170</name>
</gene>
<reference evidence="2 3" key="1">
    <citation type="journal article" date="2019" name="Int. J. Syst. Evol. Microbiol.">
        <title>The Global Catalogue of Microorganisms (GCM) 10K type strain sequencing project: providing services to taxonomists for standard genome sequencing and annotation.</title>
        <authorList>
            <consortium name="The Broad Institute Genomics Platform"/>
            <consortium name="The Broad Institute Genome Sequencing Center for Infectious Disease"/>
            <person name="Wu L."/>
            <person name="Ma J."/>
        </authorList>
    </citation>
    <scope>NUCLEOTIDE SEQUENCE [LARGE SCALE GENOMIC DNA]</scope>
    <source>
        <strain evidence="2 3">JCM 13022</strain>
    </source>
</reference>
<dbReference type="RefSeq" id="WP_253857491.1">
    <property type="nucleotide sequence ID" value="NZ_BAAALM010000015.1"/>
</dbReference>
<name>A0ABN1VKU0_9PSEU</name>
<protein>
    <submittedName>
        <fullName evidence="2">Uncharacterized protein</fullName>
    </submittedName>
</protein>
<evidence type="ECO:0000313" key="3">
    <source>
        <dbReference type="Proteomes" id="UP001500467"/>
    </source>
</evidence>
<dbReference type="Proteomes" id="UP001500467">
    <property type="component" value="Unassembled WGS sequence"/>
</dbReference>
<organism evidence="2 3">
    <name type="scientific">Prauserella alba</name>
    <dbReference type="NCBI Taxonomy" id="176898"/>
    <lineage>
        <taxon>Bacteria</taxon>
        <taxon>Bacillati</taxon>
        <taxon>Actinomycetota</taxon>
        <taxon>Actinomycetes</taxon>
        <taxon>Pseudonocardiales</taxon>
        <taxon>Pseudonocardiaceae</taxon>
        <taxon>Prauserella</taxon>
    </lineage>
</organism>
<comment type="caution">
    <text evidence="2">The sequence shown here is derived from an EMBL/GenBank/DDBJ whole genome shotgun (WGS) entry which is preliminary data.</text>
</comment>
<accession>A0ABN1VKU0</accession>
<sequence length="253" mass="26837">MADDEPDFKTDPKTGKVYPIRGKRKKGRTAVAGVVAGGALMAAGTGATGGFGAGGLGTAAEGALSQAMRTAVTQGVKHAAKGRTAKALRSLKLRPAKSRKPGRGKPGRRLRNELRDRAEHAAECAVWSYGEVQQFFSTRPCRELTRRLIPVTDEHGNRIAVSVVWVRMPRTAGVTDLRQLVDTPGTGSVTALGAVGPRIGSGEFTGEAYTSRPKGRRLVISEAAMLGGTPDDEELETMEAATRVAVHMPRPKR</sequence>
<evidence type="ECO:0000256" key="1">
    <source>
        <dbReference type="SAM" id="MobiDB-lite"/>
    </source>
</evidence>
<keyword evidence="3" id="KW-1185">Reference proteome</keyword>